<dbReference type="EMBL" id="QLTW01000292">
    <property type="protein sequence ID" value="MBT9146060.1"/>
    <property type="molecule type" value="Genomic_DNA"/>
</dbReference>
<comment type="caution">
    <text evidence="1">The sequence shown here is derived from an EMBL/GenBank/DDBJ whole genome shotgun (WGS) entry which is preliminary data.</text>
</comment>
<sequence length="368" mass="42299">MQLLVNVPSMATNTPELIVEHKGLKLVFNVSNFDKRVFTSIDNDVTKHINQYWVSLAPATQDSIFECFNTIRNTLENVFETTALTKTLIPQIKDLFDYHPLTDIEHWIYWKSDIIIPTKFEEAYVVDDMRPGNRDKTYTRPDYSQLVALAIQLRLMIPIWGEFIYKTKGDTGTNFKEYHSFQLLSATDTMESPAMEKLRTYVDVNIQKDKSIDVHILNGIGSEDYSMWMLSLVIVRRLCIGDITGSNPITNLVTFIFNYVSQKVAGTQNAAFGKMVKPKVFESVNQSDDHNASRTEGYKIKQEIPTGDISIIEYYLNNPYKVRDHLFIDIPNDLLQLCLVNAYKLQLQQLQKPQIVIAQWTLAKVVPP</sequence>
<evidence type="ECO:0000313" key="1">
    <source>
        <dbReference type="EMBL" id="MBT9146060.1"/>
    </source>
</evidence>
<evidence type="ECO:0000313" key="2">
    <source>
        <dbReference type="Proteomes" id="UP000811545"/>
    </source>
</evidence>
<organism evidence="1 2">
    <name type="scientific">Psychracetigena formicireducens</name>
    <dbReference type="NCBI Taxonomy" id="2986056"/>
    <lineage>
        <taxon>Bacteria</taxon>
        <taxon>Bacillati</taxon>
        <taxon>Candidatus Lithacetigenota</taxon>
        <taxon>Candidatus Psychracetigena</taxon>
    </lineage>
</organism>
<accession>A0A9E2BI69</accession>
<dbReference type="Proteomes" id="UP000811545">
    <property type="component" value="Unassembled WGS sequence"/>
</dbReference>
<protein>
    <submittedName>
        <fullName evidence="1">Uncharacterized protein</fullName>
    </submittedName>
</protein>
<gene>
    <name evidence="1" type="ORF">DDT42_01939</name>
</gene>
<dbReference type="AlphaFoldDB" id="A0A9E2BI69"/>
<proteinExistence type="predicted"/>
<reference evidence="1 2" key="1">
    <citation type="journal article" date="2021" name="bioRxiv">
        <title>Unique metabolic strategies in Hadean analogues reveal hints for primordial physiology.</title>
        <authorList>
            <person name="Nobu M.K."/>
            <person name="Nakai R."/>
            <person name="Tamazawa S."/>
            <person name="Mori H."/>
            <person name="Toyoda A."/>
            <person name="Ijiri A."/>
            <person name="Suzuki S."/>
            <person name="Kurokawa K."/>
            <person name="Kamagata Y."/>
            <person name="Tamaki H."/>
        </authorList>
    </citation>
    <scope>NUCLEOTIDE SEQUENCE [LARGE SCALE GENOMIC DNA]</scope>
    <source>
        <strain evidence="1">BS525</strain>
    </source>
</reference>
<name>A0A9E2BI69_PSYF1</name>